<proteinExistence type="inferred from homology"/>
<keyword evidence="4 8" id="KW-0812">Transmembrane</keyword>
<keyword evidence="8" id="KW-0675">Receptor</keyword>
<dbReference type="PRINTS" id="PR01846">
    <property type="entry name" value="TRHRFAMILY"/>
</dbReference>
<dbReference type="AlphaFoldDB" id="A0A9B0TFF0"/>
<evidence type="ECO:0000256" key="8">
    <source>
        <dbReference type="RuleBase" id="RU000688"/>
    </source>
</evidence>
<sequence>MDGPSNASLMPSDAAALGLLDYKAVSVFVVLLVCVVGIVGNTMVVLVVLTTRDMHTPTNCYLVSLALADLTVLVAAGLPNISDSLAGQWVYGHAGCLGITYLQYLGINVSSCSILAFTVERYIAICHPMRAQAMCTVARAKRIVAGVWGITAIYCLLWLFLVDLHVGESRAPECGYKVSRSLYLPVYLLDFVVFFVTPLLVATILYGRIGRLLFRSSLSHLPHPGDSEAAQPSAQGEGTASSCSHSKGFLSSRKQVTRMLVVVVVLFAVLWTPYRTLVLINSFVAQPLRDPWVLLFCRTCVYTNSAINPVVYNLMSQKFRAAFRRLCRTSYCEPFQSSGQRAAAARSRGLGFL</sequence>
<keyword evidence="8" id="KW-0297">G-protein coupled receptor</keyword>
<dbReference type="PANTHER" id="PTHR46061">
    <property type="entry name" value="THYROTROPIN-RELEASING HORMONE RECEPTOR"/>
    <property type="match status" value="1"/>
</dbReference>
<name>A0A9B0TFF0_CHRAS</name>
<evidence type="ECO:0000256" key="2">
    <source>
        <dbReference type="ARBA" id="ARBA00004370"/>
    </source>
</evidence>
<evidence type="ECO:0000259" key="10">
    <source>
        <dbReference type="PROSITE" id="PS50262"/>
    </source>
</evidence>
<dbReference type="RefSeq" id="XP_006860334.1">
    <property type="nucleotide sequence ID" value="XM_006860272.1"/>
</dbReference>
<keyword evidence="6 9" id="KW-0472">Membrane</keyword>
<evidence type="ECO:0000313" key="12">
    <source>
        <dbReference type="RefSeq" id="XP_006860334.1"/>
    </source>
</evidence>
<dbReference type="InterPro" id="IPR000276">
    <property type="entry name" value="GPCR_Rhodpsn"/>
</dbReference>
<dbReference type="InterPro" id="IPR002120">
    <property type="entry name" value="TRH_rcpt_1"/>
</dbReference>
<accession>A0A9B0TFF0</accession>
<evidence type="ECO:0000256" key="7">
    <source>
        <dbReference type="ARBA" id="ARBA00032251"/>
    </source>
</evidence>
<evidence type="ECO:0000256" key="4">
    <source>
        <dbReference type="ARBA" id="ARBA00022692"/>
    </source>
</evidence>
<comment type="function">
    <text evidence="1">Receptor for thyrotropin-releasing hormone (TRH). Upon ligand binding, this G-protein-coupled receptor triggers activation of the phosphatidylinositol (IP3)-calcium-protein kinase C (PKC) pathway.</text>
</comment>
<feature type="transmembrane region" description="Helical" evidence="9">
    <location>
        <begin position="61"/>
        <end position="81"/>
    </location>
</feature>
<evidence type="ECO:0000313" key="11">
    <source>
        <dbReference type="Proteomes" id="UP000504623"/>
    </source>
</evidence>
<feature type="domain" description="G-protein coupled receptors family 1 profile" evidence="10">
    <location>
        <begin position="40"/>
        <end position="312"/>
    </location>
</feature>
<evidence type="ECO:0000256" key="6">
    <source>
        <dbReference type="ARBA" id="ARBA00023136"/>
    </source>
</evidence>
<protein>
    <recommendedName>
        <fullName evidence="3">Thyrotropin-releasing hormone receptor</fullName>
    </recommendedName>
    <alternativeName>
        <fullName evidence="7">Thyroliberin receptor</fullName>
    </alternativeName>
</protein>
<dbReference type="GO" id="GO:0004997">
    <property type="term" value="F:thyrotropin-releasing hormone receptor activity"/>
    <property type="evidence" value="ECO:0007669"/>
    <property type="project" value="InterPro"/>
</dbReference>
<dbReference type="Proteomes" id="UP000504623">
    <property type="component" value="Unplaced"/>
</dbReference>
<dbReference type="Pfam" id="PF00001">
    <property type="entry name" value="7tm_1"/>
    <property type="match status" value="1"/>
</dbReference>
<dbReference type="PRINTS" id="PR00751">
    <property type="entry name" value="THYROLIBRINR"/>
</dbReference>
<dbReference type="PANTHER" id="PTHR46061:SF5">
    <property type="entry name" value="THYROTROPIN-RELEASING HORMONE RECEPTOR"/>
    <property type="match status" value="1"/>
</dbReference>
<dbReference type="InterPro" id="IPR017452">
    <property type="entry name" value="GPCR_Rhodpsn_7TM"/>
</dbReference>
<evidence type="ECO:0000256" key="1">
    <source>
        <dbReference type="ARBA" id="ARBA00004100"/>
    </source>
</evidence>
<gene>
    <name evidence="12" type="primary">LOC102826985</name>
</gene>
<keyword evidence="8" id="KW-0807">Transducer</keyword>
<feature type="transmembrane region" description="Helical" evidence="9">
    <location>
        <begin position="292"/>
        <end position="315"/>
    </location>
</feature>
<dbReference type="SUPFAM" id="SSF81321">
    <property type="entry name" value="Family A G protein-coupled receptor-like"/>
    <property type="match status" value="1"/>
</dbReference>
<dbReference type="PROSITE" id="PS50262">
    <property type="entry name" value="G_PROTEIN_RECEP_F1_2"/>
    <property type="match status" value="1"/>
</dbReference>
<dbReference type="GeneID" id="102826985"/>
<dbReference type="Gene3D" id="1.20.1070.10">
    <property type="entry name" value="Rhodopsin 7-helix transmembrane proteins"/>
    <property type="match status" value="1"/>
</dbReference>
<comment type="similarity">
    <text evidence="8">Belongs to the G-protein coupled receptor 1 family.</text>
</comment>
<dbReference type="GO" id="GO:0007200">
    <property type="term" value="P:phospholipase C-activating G protein-coupled receptor signaling pathway"/>
    <property type="evidence" value="ECO:0007669"/>
    <property type="project" value="TreeGrafter"/>
</dbReference>
<feature type="transmembrane region" description="Helical" evidence="9">
    <location>
        <begin position="101"/>
        <end position="123"/>
    </location>
</feature>
<evidence type="ECO:0000256" key="3">
    <source>
        <dbReference type="ARBA" id="ARBA00018873"/>
    </source>
</evidence>
<feature type="transmembrane region" description="Helical" evidence="9">
    <location>
        <begin position="143"/>
        <end position="162"/>
    </location>
</feature>
<keyword evidence="5 9" id="KW-1133">Transmembrane helix</keyword>
<dbReference type="PRINTS" id="PR00237">
    <property type="entry name" value="GPCRRHODOPSN"/>
</dbReference>
<evidence type="ECO:0000256" key="9">
    <source>
        <dbReference type="SAM" id="Phobius"/>
    </source>
</evidence>
<feature type="transmembrane region" description="Helical" evidence="9">
    <location>
        <begin position="182"/>
        <end position="206"/>
    </location>
</feature>
<feature type="transmembrane region" description="Helical" evidence="9">
    <location>
        <begin position="256"/>
        <end position="272"/>
    </location>
</feature>
<dbReference type="GO" id="GO:0016020">
    <property type="term" value="C:membrane"/>
    <property type="evidence" value="ECO:0007669"/>
    <property type="project" value="UniProtKB-SubCell"/>
</dbReference>
<evidence type="ECO:0000256" key="5">
    <source>
        <dbReference type="ARBA" id="ARBA00022989"/>
    </source>
</evidence>
<dbReference type="PROSITE" id="PS00237">
    <property type="entry name" value="G_PROTEIN_RECEP_F1_1"/>
    <property type="match status" value="1"/>
</dbReference>
<feature type="transmembrane region" description="Helical" evidence="9">
    <location>
        <begin position="27"/>
        <end position="49"/>
    </location>
</feature>
<dbReference type="OrthoDB" id="10036964at2759"/>
<keyword evidence="11" id="KW-1185">Reference proteome</keyword>
<organism evidence="11 12">
    <name type="scientific">Chrysochloris asiatica</name>
    <name type="common">Cape golden mole</name>
    <dbReference type="NCBI Taxonomy" id="185453"/>
    <lineage>
        <taxon>Eukaryota</taxon>
        <taxon>Metazoa</taxon>
        <taxon>Chordata</taxon>
        <taxon>Craniata</taxon>
        <taxon>Vertebrata</taxon>
        <taxon>Euteleostomi</taxon>
        <taxon>Mammalia</taxon>
        <taxon>Eutheria</taxon>
        <taxon>Afrotheria</taxon>
        <taxon>Chrysochloridae</taxon>
        <taxon>Chrysochlorinae</taxon>
        <taxon>Chrysochloris</taxon>
    </lineage>
</organism>
<comment type="subcellular location">
    <subcellularLocation>
        <location evidence="2">Membrane</location>
    </subcellularLocation>
</comment>
<dbReference type="CDD" id="cd14995">
    <property type="entry name" value="7tmA_TRH-R"/>
    <property type="match status" value="1"/>
</dbReference>
<reference evidence="12" key="1">
    <citation type="submission" date="2025-08" db="UniProtKB">
        <authorList>
            <consortium name="RefSeq"/>
        </authorList>
    </citation>
    <scope>IDENTIFICATION</scope>
    <source>
        <tissue evidence="12">Spleen</tissue>
    </source>
</reference>